<dbReference type="Pfam" id="PF07980">
    <property type="entry name" value="SusD_RagB"/>
    <property type="match status" value="1"/>
</dbReference>
<dbReference type="PROSITE" id="PS51257">
    <property type="entry name" value="PROKAR_LIPOPROTEIN"/>
    <property type="match status" value="1"/>
</dbReference>
<comment type="caution">
    <text evidence="9">The sequence shown here is derived from an EMBL/GenBank/DDBJ whole genome shotgun (WGS) entry which is preliminary data.</text>
</comment>
<dbReference type="InterPro" id="IPR011990">
    <property type="entry name" value="TPR-like_helical_dom_sf"/>
</dbReference>
<evidence type="ECO:0000256" key="4">
    <source>
        <dbReference type="ARBA" id="ARBA00023136"/>
    </source>
</evidence>
<evidence type="ECO:0000259" key="7">
    <source>
        <dbReference type="Pfam" id="PF07980"/>
    </source>
</evidence>
<keyword evidence="10" id="KW-1185">Reference proteome</keyword>
<evidence type="ECO:0000256" key="6">
    <source>
        <dbReference type="SAM" id="SignalP"/>
    </source>
</evidence>
<proteinExistence type="inferred from homology"/>
<reference evidence="9 10" key="1">
    <citation type="submission" date="2024-09" db="EMBL/GenBank/DDBJ databases">
        <authorList>
            <person name="Sun Q."/>
            <person name="Mori K."/>
        </authorList>
    </citation>
    <scope>NUCLEOTIDE SEQUENCE [LARGE SCALE GENOMIC DNA]</scope>
    <source>
        <strain evidence="9 10">CECT 8622</strain>
    </source>
</reference>
<feature type="domain" description="RagB/SusD" evidence="7">
    <location>
        <begin position="313"/>
        <end position="624"/>
    </location>
</feature>
<feature type="chain" id="PRO_5047419619" evidence="6">
    <location>
        <begin position="24"/>
        <end position="624"/>
    </location>
</feature>
<keyword evidence="4" id="KW-0472">Membrane</keyword>
<protein>
    <submittedName>
        <fullName evidence="9">RagB/SusD family nutrient uptake outer membrane protein</fullName>
    </submittedName>
</protein>
<evidence type="ECO:0000256" key="1">
    <source>
        <dbReference type="ARBA" id="ARBA00004442"/>
    </source>
</evidence>
<evidence type="ECO:0000313" key="9">
    <source>
        <dbReference type="EMBL" id="MFB9056179.1"/>
    </source>
</evidence>
<name>A0ABV5F9W1_9FLAO</name>
<organism evidence="9 10">
    <name type="scientific">Mariniflexile ostreae</name>
    <dbReference type="NCBI Taxonomy" id="1520892"/>
    <lineage>
        <taxon>Bacteria</taxon>
        <taxon>Pseudomonadati</taxon>
        <taxon>Bacteroidota</taxon>
        <taxon>Flavobacteriia</taxon>
        <taxon>Flavobacteriales</taxon>
        <taxon>Flavobacteriaceae</taxon>
        <taxon>Mariniflexile</taxon>
    </lineage>
</organism>
<gene>
    <name evidence="9" type="ORF">ACFFU9_05420</name>
</gene>
<keyword evidence="5" id="KW-0998">Cell outer membrane</keyword>
<dbReference type="Proteomes" id="UP001589585">
    <property type="component" value="Unassembled WGS sequence"/>
</dbReference>
<feature type="signal peptide" evidence="6">
    <location>
        <begin position="1"/>
        <end position="23"/>
    </location>
</feature>
<comment type="subcellular location">
    <subcellularLocation>
        <location evidence="1">Cell outer membrane</location>
    </subcellularLocation>
</comment>
<evidence type="ECO:0000313" key="10">
    <source>
        <dbReference type="Proteomes" id="UP001589585"/>
    </source>
</evidence>
<accession>A0ABV5F9W1</accession>
<keyword evidence="3 6" id="KW-0732">Signal</keyword>
<dbReference type="SUPFAM" id="SSF48452">
    <property type="entry name" value="TPR-like"/>
    <property type="match status" value="1"/>
</dbReference>
<dbReference type="InterPro" id="IPR012944">
    <property type="entry name" value="SusD_RagB_dom"/>
</dbReference>
<dbReference type="EMBL" id="JBHMFC010000016">
    <property type="protein sequence ID" value="MFB9056179.1"/>
    <property type="molecule type" value="Genomic_DNA"/>
</dbReference>
<evidence type="ECO:0000256" key="2">
    <source>
        <dbReference type="ARBA" id="ARBA00006275"/>
    </source>
</evidence>
<dbReference type="Pfam" id="PF14322">
    <property type="entry name" value="SusD-like_3"/>
    <property type="match status" value="1"/>
</dbReference>
<feature type="domain" description="SusD-like N-terminal" evidence="8">
    <location>
        <begin position="51"/>
        <end position="210"/>
    </location>
</feature>
<evidence type="ECO:0000259" key="8">
    <source>
        <dbReference type="Pfam" id="PF14322"/>
    </source>
</evidence>
<sequence>MKNININVKTLFLSLLLSGFFLVGCEQYLDQDPQDSVTEAVYFKTAEQFENASNYFYTRLSYEDIEEASDLSGNYTTPDYGQGLIAPVDSDDIWKKNYSYLRAPNQLIEKAVDFPGDPLDISAPVGTAYFFRAWHHFTLLQRFGGVPIVTRALDVSFEELYAPRNSRYEVIFQILSDLDVAIAKLPTANNVEQGKISTEAAKAFKARVLLYEGTWDKYVGEATDGDGINSGAGSAKPAGYPNTTAMLTEAKQLALEIINSGAYELWDQRSALGEDHLFYLFNLEEGSNPIGLTKADNKEFIIQAVYDFSFRNLNKNTSHAKPVTPSRELMDTYLCIDGLPVQHSPLFQGYDNMTDEFQNRDFRLKSFVKEPLKEYWGRGNSIDGGGAQYDKTFATSGVNFDYRYVPELSTISVGRNIGYQGRKFVSEQKNREGNSASPNWPLLRYAEVLLIYAEATVELGNGAISDADLDISINKIRERSGVAPLTNALIAPFTDLNMLGEVRRERSIELFGENVRFDDLMRWGIAEDELNRTVSLTYIAGTEYETADNPKNPSSKIYNPNGFPLGLTTSEISVSTYSGIATTKPGALILDIGANRNWTKARYLSGIPIDEMKLNPELLQNPGW</sequence>
<dbReference type="Gene3D" id="1.25.40.390">
    <property type="match status" value="1"/>
</dbReference>
<evidence type="ECO:0000256" key="5">
    <source>
        <dbReference type="ARBA" id="ARBA00023237"/>
    </source>
</evidence>
<comment type="similarity">
    <text evidence="2">Belongs to the SusD family.</text>
</comment>
<dbReference type="InterPro" id="IPR033985">
    <property type="entry name" value="SusD-like_N"/>
</dbReference>
<dbReference type="RefSeq" id="WP_379860379.1">
    <property type="nucleotide sequence ID" value="NZ_JBHMFC010000016.1"/>
</dbReference>
<evidence type="ECO:0000256" key="3">
    <source>
        <dbReference type="ARBA" id="ARBA00022729"/>
    </source>
</evidence>